<dbReference type="InterPro" id="IPR050109">
    <property type="entry name" value="HTH-type_TetR-like_transc_reg"/>
</dbReference>
<feature type="DNA-binding region" description="H-T-H motif" evidence="2">
    <location>
        <begin position="34"/>
        <end position="53"/>
    </location>
</feature>
<dbReference type="InterPro" id="IPR001647">
    <property type="entry name" value="HTH_TetR"/>
</dbReference>
<dbReference type="Gene3D" id="1.10.10.60">
    <property type="entry name" value="Homeodomain-like"/>
    <property type="match status" value="1"/>
</dbReference>
<dbReference type="Gene3D" id="1.10.357.10">
    <property type="entry name" value="Tetracycline Repressor, domain 2"/>
    <property type="match status" value="1"/>
</dbReference>
<dbReference type="Pfam" id="PF00440">
    <property type="entry name" value="TetR_N"/>
    <property type="match status" value="1"/>
</dbReference>
<accession>A0A7X0RVV9</accession>
<dbReference type="PANTHER" id="PTHR30055:SF211">
    <property type="entry name" value="TRANSCRIPTIONAL REGULATOR, TETR FAMILY"/>
    <property type="match status" value="1"/>
</dbReference>
<reference evidence="4 5" key="1">
    <citation type="submission" date="2020-08" db="EMBL/GenBank/DDBJ databases">
        <title>Cohnella phylogeny.</title>
        <authorList>
            <person name="Dunlap C."/>
        </authorList>
    </citation>
    <scope>NUCLEOTIDE SEQUENCE [LARGE SCALE GENOMIC DNA]</scope>
    <source>
        <strain evidence="4 5">DSM 28246</strain>
    </source>
</reference>
<organism evidence="4 5">
    <name type="scientific">Cohnella nanjingensis</name>
    <dbReference type="NCBI Taxonomy" id="1387779"/>
    <lineage>
        <taxon>Bacteria</taxon>
        <taxon>Bacillati</taxon>
        <taxon>Bacillota</taxon>
        <taxon>Bacilli</taxon>
        <taxon>Bacillales</taxon>
        <taxon>Paenibacillaceae</taxon>
        <taxon>Cohnella</taxon>
    </lineage>
</organism>
<proteinExistence type="predicted"/>
<dbReference type="SUPFAM" id="SSF48498">
    <property type="entry name" value="Tetracyclin repressor-like, C-terminal domain"/>
    <property type="match status" value="1"/>
</dbReference>
<protein>
    <submittedName>
        <fullName evidence="4">TetR family transcriptional regulator</fullName>
    </submittedName>
</protein>
<dbReference type="AlphaFoldDB" id="A0A7X0RVV9"/>
<gene>
    <name evidence="4" type="ORF">H7C19_28125</name>
</gene>
<name>A0A7X0RVV9_9BACL</name>
<dbReference type="PROSITE" id="PS50977">
    <property type="entry name" value="HTH_TETR_2"/>
    <property type="match status" value="1"/>
</dbReference>
<dbReference type="PRINTS" id="PR00455">
    <property type="entry name" value="HTHTETR"/>
</dbReference>
<dbReference type="RefSeq" id="WP_185672405.1">
    <property type="nucleotide sequence ID" value="NZ_JACJVP010000047.1"/>
</dbReference>
<evidence type="ECO:0000313" key="5">
    <source>
        <dbReference type="Proteomes" id="UP000547209"/>
    </source>
</evidence>
<evidence type="ECO:0000256" key="1">
    <source>
        <dbReference type="ARBA" id="ARBA00023125"/>
    </source>
</evidence>
<dbReference type="InterPro" id="IPR023772">
    <property type="entry name" value="DNA-bd_HTH_TetR-type_CS"/>
</dbReference>
<keyword evidence="1 2" id="KW-0238">DNA-binding</keyword>
<evidence type="ECO:0000256" key="2">
    <source>
        <dbReference type="PROSITE-ProRule" id="PRU00335"/>
    </source>
</evidence>
<dbReference type="Proteomes" id="UP000547209">
    <property type="component" value="Unassembled WGS sequence"/>
</dbReference>
<feature type="domain" description="HTH tetR-type" evidence="3">
    <location>
        <begin position="11"/>
        <end position="71"/>
    </location>
</feature>
<dbReference type="GO" id="GO:0003700">
    <property type="term" value="F:DNA-binding transcription factor activity"/>
    <property type="evidence" value="ECO:0007669"/>
    <property type="project" value="TreeGrafter"/>
</dbReference>
<dbReference type="InterPro" id="IPR041612">
    <property type="entry name" value="YfiR_C"/>
</dbReference>
<dbReference type="Pfam" id="PF17922">
    <property type="entry name" value="TetR_C_17"/>
    <property type="match status" value="1"/>
</dbReference>
<dbReference type="PANTHER" id="PTHR30055">
    <property type="entry name" value="HTH-TYPE TRANSCRIPTIONAL REGULATOR RUTR"/>
    <property type="match status" value="1"/>
</dbReference>
<dbReference type="PROSITE" id="PS01081">
    <property type="entry name" value="HTH_TETR_1"/>
    <property type="match status" value="1"/>
</dbReference>
<comment type="caution">
    <text evidence="4">The sequence shown here is derived from an EMBL/GenBank/DDBJ whole genome shotgun (WGS) entry which is preliminary data.</text>
</comment>
<dbReference type="InterPro" id="IPR009057">
    <property type="entry name" value="Homeodomain-like_sf"/>
</dbReference>
<dbReference type="InterPro" id="IPR036271">
    <property type="entry name" value="Tet_transcr_reg_TetR-rel_C_sf"/>
</dbReference>
<evidence type="ECO:0000313" key="4">
    <source>
        <dbReference type="EMBL" id="MBB6674556.1"/>
    </source>
</evidence>
<keyword evidence="5" id="KW-1185">Reference proteome</keyword>
<dbReference type="SUPFAM" id="SSF46689">
    <property type="entry name" value="Homeodomain-like"/>
    <property type="match status" value="1"/>
</dbReference>
<sequence length="210" mass="23974">MSPKVSEEHRESKRREILDAAVRVFIRQGFPATTMTDVVEESGLSRGGVYLYFSGTEEMFLAIVEEVELANERQAEELMAQYPTVWGAVAALFIHLQEELVRVREGLIPVMIEAFVMGWRKEVYTDLLERRYEQGTSRIERMLQVGVDNGEFRPRLPIGTIARMFSSINDGIMVDTMQFGAEDARTQEQIGGFLLSLRYLLGACEEEERP</sequence>
<evidence type="ECO:0000259" key="3">
    <source>
        <dbReference type="PROSITE" id="PS50977"/>
    </source>
</evidence>
<dbReference type="GO" id="GO:0000976">
    <property type="term" value="F:transcription cis-regulatory region binding"/>
    <property type="evidence" value="ECO:0007669"/>
    <property type="project" value="TreeGrafter"/>
</dbReference>
<dbReference type="EMBL" id="JACJVP010000047">
    <property type="protein sequence ID" value="MBB6674556.1"/>
    <property type="molecule type" value="Genomic_DNA"/>
</dbReference>